<dbReference type="Pfam" id="PF03103">
    <property type="entry name" value="DUF243"/>
    <property type="match status" value="1"/>
</dbReference>
<gene>
    <name evidence="3" type="ORF">g.353</name>
</gene>
<dbReference type="PANTHER" id="PTHR31927">
    <property type="entry name" value="FI07246P-RELATED-RELATED"/>
    <property type="match status" value="1"/>
</dbReference>
<dbReference type="GO" id="GO:0062129">
    <property type="term" value="C:chitin-based extracellular matrix"/>
    <property type="evidence" value="ECO:0007669"/>
    <property type="project" value="TreeGrafter"/>
</dbReference>
<dbReference type="GO" id="GO:0040003">
    <property type="term" value="P:chitin-based cuticle development"/>
    <property type="evidence" value="ECO:0007669"/>
    <property type="project" value="TreeGrafter"/>
</dbReference>
<evidence type="ECO:0000256" key="1">
    <source>
        <dbReference type="SAM" id="SignalP"/>
    </source>
</evidence>
<feature type="signal peptide" evidence="1">
    <location>
        <begin position="1"/>
        <end position="15"/>
    </location>
</feature>
<keyword evidence="1" id="KW-0732">Signal</keyword>
<name>A0A0A1X638_ZEUCU</name>
<reference evidence="3" key="1">
    <citation type="submission" date="2014-11" db="EMBL/GenBank/DDBJ databases">
        <authorList>
            <person name="Geib S."/>
        </authorList>
    </citation>
    <scope>NUCLEOTIDE SEQUENCE</scope>
</reference>
<sequence>MRGFIVLCLSAVAIAAPQGYNYNPASAGHGVGHGAGHGAGGAIAHGHGGFGQFSQSSGAGGAFFGGSSSGVSGGIGGGQGGFFGHGGAGVQQQQAVVSKRFFIHTAPEDAEEQYQEKHITVGVPRKNYNVVFIKSPNRSQKKASIKITPAINEEKTVIYVLNKKTDGTDIDAQVLEQAPVTTKPEVFFIKYKTAEEAQHAQQEIQAQYDALGGSSQVTDEGVAPVSSVIGSLGGGDGAGAGAHAGAGAGVGAGIGGGIGGGAIGGHAGNNAYLPPNFK</sequence>
<dbReference type="OrthoDB" id="6376010at2759"/>
<protein>
    <recommendedName>
        <fullName evidence="2">DUF243 domain-containing protein</fullName>
    </recommendedName>
</protein>
<reference evidence="3" key="2">
    <citation type="journal article" date="2015" name="Gigascience">
        <title>Reconstructing a comprehensive transcriptome assembly of a white-pupal translocated strain of the pest fruit fly Bactrocera cucurbitae.</title>
        <authorList>
            <person name="Sim S.B."/>
            <person name="Calla B."/>
            <person name="Hall B."/>
            <person name="DeRego T."/>
            <person name="Geib S.M."/>
        </authorList>
    </citation>
    <scope>NUCLEOTIDE SEQUENCE</scope>
</reference>
<dbReference type="InterPro" id="IPR004145">
    <property type="entry name" value="DUF243"/>
</dbReference>
<dbReference type="EMBL" id="GBXI01007518">
    <property type="protein sequence ID" value="JAD06774.1"/>
    <property type="molecule type" value="Transcribed_RNA"/>
</dbReference>
<proteinExistence type="predicted"/>
<evidence type="ECO:0000313" key="3">
    <source>
        <dbReference type="EMBL" id="JAD06774.1"/>
    </source>
</evidence>
<feature type="domain" description="DUF243" evidence="2">
    <location>
        <begin position="95"/>
        <end position="194"/>
    </location>
</feature>
<dbReference type="PANTHER" id="PTHR31927:SF2">
    <property type="entry name" value="FI07246P-RELATED"/>
    <property type="match status" value="1"/>
</dbReference>
<dbReference type="AlphaFoldDB" id="A0A0A1X638"/>
<dbReference type="GO" id="GO:0008010">
    <property type="term" value="F:structural constituent of chitin-based larval cuticle"/>
    <property type="evidence" value="ECO:0007669"/>
    <property type="project" value="TreeGrafter"/>
</dbReference>
<evidence type="ECO:0000259" key="2">
    <source>
        <dbReference type="SMART" id="SM00690"/>
    </source>
</evidence>
<accession>A0A0A1X638</accession>
<organism evidence="3">
    <name type="scientific">Zeugodacus cucurbitae</name>
    <name type="common">Melon fruit fly</name>
    <name type="synonym">Bactrocera cucurbitae</name>
    <dbReference type="NCBI Taxonomy" id="28588"/>
    <lineage>
        <taxon>Eukaryota</taxon>
        <taxon>Metazoa</taxon>
        <taxon>Ecdysozoa</taxon>
        <taxon>Arthropoda</taxon>
        <taxon>Hexapoda</taxon>
        <taxon>Insecta</taxon>
        <taxon>Pterygota</taxon>
        <taxon>Neoptera</taxon>
        <taxon>Endopterygota</taxon>
        <taxon>Diptera</taxon>
        <taxon>Brachycera</taxon>
        <taxon>Muscomorpha</taxon>
        <taxon>Tephritoidea</taxon>
        <taxon>Tephritidae</taxon>
        <taxon>Zeugodacus</taxon>
        <taxon>Zeugodacus</taxon>
    </lineage>
</organism>
<feature type="chain" id="PRO_5012994782" description="DUF243 domain-containing protein" evidence="1">
    <location>
        <begin position="16"/>
        <end position="278"/>
    </location>
</feature>
<dbReference type="SMART" id="SM00690">
    <property type="entry name" value="DM5"/>
    <property type="match status" value="1"/>
</dbReference>